<dbReference type="PRINTS" id="PR00481">
    <property type="entry name" value="LAMNOPPTDASE"/>
</dbReference>
<dbReference type="Gene3D" id="3.40.220.10">
    <property type="entry name" value="Leucine Aminopeptidase, subunit E, domain 1"/>
    <property type="match status" value="1"/>
</dbReference>
<dbReference type="InterPro" id="IPR000819">
    <property type="entry name" value="Peptidase_M17_C"/>
</dbReference>
<evidence type="ECO:0000259" key="9">
    <source>
        <dbReference type="PROSITE" id="PS00631"/>
    </source>
</evidence>
<dbReference type="CDD" id="cd00433">
    <property type="entry name" value="Peptidase_M17"/>
    <property type="match status" value="1"/>
</dbReference>
<dbReference type="AlphaFoldDB" id="A0AAU7CN55"/>
<keyword evidence="6 8" id="KW-0378">Hydrolase</keyword>
<keyword evidence="8" id="KW-0963">Cytoplasm</keyword>
<gene>
    <name evidence="8" type="primary">pepA</name>
    <name evidence="10" type="ORF">V5E97_12195</name>
</gene>
<dbReference type="EMBL" id="CP155447">
    <property type="protein sequence ID" value="XBH06764.1"/>
    <property type="molecule type" value="Genomic_DNA"/>
</dbReference>
<evidence type="ECO:0000256" key="4">
    <source>
        <dbReference type="ARBA" id="ARBA00022438"/>
    </source>
</evidence>
<feature type="active site" evidence="8">
    <location>
        <position position="274"/>
    </location>
</feature>
<comment type="catalytic activity">
    <reaction evidence="2 8">
        <text>Release of an N-terminal amino acid, preferentially leucine, but not glutamic or aspartic acids.</text>
        <dbReference type="EC" id="3.4.11.10"/>
    </reaction>
</comment>
<feature type="binding site" evidence="8">
    <location>
        <position position="346"/>
    </location>
    <ligand>
        <name>Mn(2+)</name>
        <dbReference type="ChEBI" id="CHEBI:29035"/>
        <label>1</label>
    </ligand>
</feature>
<comment type="subcellular location">
    <subcellularLocation>
        <location evidence="8">Cytoplasm</location>
    </subcellularLocation>
</comment>
<comment type="catalytic activity">
    <reaction evidence="1 8">
        <text>Release of an N-terminal amino acid, Xaa-|-Yaa-, in which Xaa is preferably Leu, but may be other amino acids including Pro although not Arg or Lys, and Yaa may be Pro. Amino acid amides and methyl esters are also readily hydrolyzed, but rates on arylamides are exceedingly low.</text>
        <dbReference type="EC" id="3.4.11.1"/>
    </reaction>
</comment>
<feature type="binding site" evidence="8">
    <location>
        <position position="285"/>
    </location>
    <ligand>
        <name>Mn(2+)</name>
        <dbReference type="ChEBI" id="CHEBI:29035"/>
        <label>2</label>
    </ligand>
</feature>
<evidence type="ECO:0000256" key="1">
    <source>
        <dbReference type="ARBA" id="ARBA00000135"/>
    </source>
</evidence>
<dbReference type="PANTHER" id="PTHR11963:SF23">
    <property type="entry name" value="CYTOSOL AMINOPEPTIDASE"/>
    <property type="match status" value="1"/>
</dbReference>
<dbReference type="GO" id="GO:0006508">
    <property type="term" value="P:proteolysis"/>
    <property type="evidence" value="ECO:0007669"/>
    <property type="project" value="UniProtKB-KW"/>
</dbReference>
<evidence type="ECO:0000256" key="2">
    <source>
        <dbReference type="ARBA" id="ARBA00000967"/>
    </source>
</evidence>
<keyword evidence="4 8" id="KW-0031">Aminopeptidase</keyword>
<evidence type="ECO:0000256" key="8">
    <source>
        <dbReference type="HAMAP-Rule" id="MF_00181"/>
    </source>
</evidence>
<dbReference type="GO" id="GO:0005737">
    <property type="term" value="C:cytoplasm"/>
    <property type="evidence" value="ECO:0007669"/>
    <property type="project" value="UniProtKB-SubCell"/>
</dbReference>
<dbReference type="RefSeq" id="WP_406699612.1">
    <property type="nucleotide sequence ID" value="NZ_CP155447.1"/>
</dbReference>
<dbReference type="PROSITE" id="PS00631">
    <property type="entry name" value="CYTOSOL_AP"/>
    <property type="match status" value="1"/>
</dbReference>
<keyword evidence="5 8" id="KW-0645">Protease</keyword>
<dbReference type="InterPro" id="IPR008283">
    <property type="entry name" value="Peptidase_M17_N"/>
</dbReference>
<dbReference type="InterPro" id="IPR023042">
    <property type="entry name" value="Peptidase_M17_leu_NH2_pept"/>
</dbReference>
<comment type="cofactor">
    <cofactor evidence="8">
        <name>Mn(2+)</name>
        <dbReference type="ChEBI" id="CHEBI:29035"/>
    </cofactor>
    <text evidence="8">Binds 2 manganese ions per subunit.</text>
</comment>
<evidence type="ECO:0000313" key="10">
    <source>
        <dbReference type="EMBL" id="XBH06764.1"/>
    </source>
</evidence>
<comment type="similarity">
    <text evidence="3 8">Belongs to the peptidase M17 family.</text>
</comment>
<dbReference type="GO" id="GO:0070006">
    <property type="term" value="F:metalloaminopeptidase activity"/>
    <property type="evidence" value="ECO:0007669"/>
    <property type="project" value="InterPro"/>
</dbReference>
<dbReference type="Pfam" id="PF00883">
    <property type="entry name" value="Peptidase_M17"/>
    <property type="match status" value="1"/>
</dbReference>
<feature type="binding site" evidence="8">
    <location>
        <position position="262"/>
    </location>
    <ligand>
        <name>Mn(2+)</name>
        <dbReference type="ChEBI" id="CHEBI:29035"/>
        <label>2</label>
    </ligand>
</feature>
<dbReference type="GO" id="GO:0030145">
    <property type="term" value="F:manganese ion binding"/>
    <property type="evidence" value="ECO:0007669"/>
    <property type="project" value="UniProtKB-UniRule"/>
</dbReference>
<reference evidence="10" key="1">
    <citation type="submission" date="2024-05" db="EMBL/GenBank/DDBJ databases">
        <title>Planctomycetes of the genus Singulisphaera possess chitinolytic capabilities.</title>
        <authorList>
            <person name="Ivanova A."/>
        </authorList>
    </citation>
    <scope>NUCLEOTIDE SEQUENCE</scope>
    <source>
        <strain evidence="10">Ch08T</strain>
    </source>
</reference>
<feature type="active site" evidence="8">
    <location>
        <position position="348"/>
    </location>
</feature>
<dbReference type="InterPro" id="IPR043472">
    <property type="entry name" value="Macro_dom-like"/>
</dbReference>
<accession>A0AAU7CN55</accession>
<dbReference type="EC" id="3.4.11.10" evidence="8"/>
<evidence type="ECO:0000256" key="5">
    <source>
        <dbReference type="ARBA" id="ARBA00022670"/>
    </source>
</evidence>
<keyword evidence="7 8" id="KW-0464">Manganese</keyword>
<evidence type="ECO:0000256" key="6">
    <source>
        <dbReference type="ARBA" id="ARBA00022801"/>
    </source>
</evidence>
<dbReference type="PANTHER" id="PTHR11963">
    <property type="entry name" value="LEUCINE AMINOPEPTIDASE-RELATED"/>
    <property type="match status" value="1"/>
</dbReference>
<feature type="domain" description="Cytosol aminopeptidase" evidence="9">
    <location>
        <begin position="342"/>
        <end position="349"/>
    </location>
</feature>
<dbReference type="NCBIfam" id="NF002073">
    <property type="entry name" value="PRK00913.1-2"/>
    <property type="match status" value="1"/>
</dbReference>
<dbReference type="SUPFAM" id="SSF52949">
    <property type="entry name" value="Macro domain-like"/>
    <property type="match status" value="1"/>
</dbReference>
<proteinExistence type="inferred from homology"/>
<evidence type="ECO:0000256" key="7">
    <source>
        <dbReference type="ARBA" id="ARBA00023211"/>
    </source>
</evidence>
<dbReference type="InterPro" id="IPR011356">
    <property type="entry name" value="Leucine_aapep/pepB"/>
</dbReference>
<dbReference type="Pfam" id="PF02789">
    <property type="entry name" value="Peptidase_M17_N"/>
    <property type="match status" value="1"/>
</dbReference>
<evidence type="ECO:0000256" key="3">
    <source>
        <dbReference type="ARBA" id="ARBA00009528"/>
    </source>
</evidence>
<feature type="binding site" evidence="8">
    <location>
        <position position="344"/>
    </location>
    <ligand>
        <name>Mn(2+)</name>
        <dbReference type="ChEBI" id="CHEBI:29035"/>
        <label>1</label>
    </ligand>
</feature>
<dbReference type="SUPFAM" id="SSF53187">
    <property type="entry name" value="Zn-dependent exopeptidases"/>
    <property type="match status" value="1"/>
</dbReference>
<keyword evidence="8" id="KW-0479">Metal-binding</keyword>
<feature type="binding site" evidence="8">
    <location>
        <position position="267"/>
    </location>
    <ligand>
        <name>Mn(2+)</name>
        <dbReference type="ChEBI" id="CHEBI:29035"/>
        <label>2</label>
    </ligand>
</feature>
<feature type="binding site" evidence="8">
    <location>
        <position position="267"/>
    </location>
    <ligand>
        <name>Mn(2+)</name>
        <dbReference type="ChEBI" id="CHEBI:29035"/>
        <label>1</label>
    </ligand>
</feature>
<dbReference type="EC" id="3.4.11.1" evidence="8"/>
<name>A0AAU7CN55_9BACT</name>
<protein>
    <recommendedName>
        <fullName evidence="8">Probable cytosol aminopeptidase</fullName>
        <ecNumber evidence="8">3.4.11.1</ecNumber>
    </recommendedName>
    <alternativeName>
        <fullName evidence="8">Leucine aminopeptidase</fullName>
        <shortName evidence="8">LAP</shortName>
        <ecNumber evidence="8">3.4.11.10</ecNumber>
    </alternativeName>
    <alternativeName>
        <fullName evidence="8">Leucyl aminopeptidase</fullName>
    </alternativeName>
</protein>
<dbReference type="Gene3D" id="3.40.630.10">
    <property type="entry name" value="Zn peptidases"/>
    <property type="match status" value="1"/>
</dbReference>
<comment type="function">
    <text evidence="8">Presumably involved in the processing and regular turnover of intracellular proteins. Catalyzes the removal of unsubstituted N-terminal amino acids from various peptides.</text>
</comment>
<feature type="binding site" evidence="8">
    <location>
        <position position="346"/>
    </location>
    <ligand>
        <name>Mn(2+)</name>
        <dbReference type="ChEBI" id="CHEBI:29035"/>
        <label>2</label>
    </ligand>
</feature>
<sequence>MNVQLISRPLNTIETPWLALGIFEDDSEPPIAVRDLALGEWIGRLLAAKDLPGALGDLTPLLGPHTPATDGVLVFGLGPKKRFDAGAAFAAGVAVGKRLAGKARETLAVVLPESERSDVIASALVEGLIVGTQGPGLRKSEPSRHPFGRLQLISPANPDGAEGPDLAAAVKRGEIVGQAVNLARELTNTPPSEKPPAKLAARAAEVAATVGLGVTVWDEPKILEERFGGLLGVAAGSEEPPAFVMLDYRQGGDRPTLALIGKGVTFDSGGLSLKPSASMEDMKSDMTGAAVVLATMTAVAQLKLPVNLVGYMVMTENMTGGKAMKLGDVLSIRNGKTVEVLNTDAEGRLILADALSYAVEQKPDRVLNLATLTGACLVALGTKIAGLFSNDDQFAQEVLDAGRQTGERTWRLPLDDDFRDAIKSQVADLKNVGGKWGGACTAAKFLEQFVGQTPWVHLDIAGPSWADSDSATRDAGGTGCFVRTLVALVEASLRKQ</sequence>
<organism evidence="10">
    <name type="scientific">Singulisphaera sp. Ch08</name>
    <dbReference type="NCBI Taxonomy" id="3120278"/>
    <lineage>
        <taxon>Bacteria</taxon>
        <taxon>Pseudomonadati</taxon>
        <taxon>Planctomycetota</taxon>
        <taxon>Planctomycetia</taxon>
        <taxon>Isosphaerales</taxon>
        <taxon>Isosphaeraceae</taxon>
        <taxon>Singulisphaera</taxon>
    </lineage>
</organism>
<dbReference type="HAMAP" id="MF_00181">
    <property type="entry name" value="Cytosol_peptidase_M17"/>
    <property type="match status" value="1"/>
</dbReference>